<keyword evidence="2" id="KW-0547">Nucleotide-binding</keyword>
<keyword evidence="9" id="KW-0813">Transport</keyword>
<dbReference type="Gene3D" id="1.10.1790.10">
    <property type="entry name" value="PRD domain"/>
    <property type="match status" value="2"/>
</dbReference>
<keyword evidence="9" id="KW-0762">Sugar transport</keyword>
<dbReference type="PROSITE" id="PS50045">
    <property type="entry name" value="SIGMA54_INTERACT_4"/>
    <property type="match status" value="1"/>
</dbReference>
<evidence type="ECO:0000259" key="8">
    <source>
        <dbReference type="PROSITE" id="PS51372"/>
    </source>
</evidence>
<dbReference type="Proteomes" id="UP000257055">
    <property type="component" value="Unassembled WGS sequence"/>
</dbReference>
<dbReference type="GO" id="GO:0016020">
    <property type="term" value="C:membrane"/>
    <property type="evidence" value="ECO:0007669"/>
    <property type="project" value="InterPro"/>
</dbReference>
<feature type="domain" description="PRD" evidence="8">
    <location>
        <begin position="837"/>
        <end position="938"/>
    </location>
</feature>
<dbReference type="Pfam" id="PF00874">
    <property type="entry name" value="PRD"/>
    <property type="match status" value="2"/>
</dbReference>
<keyword evidence="1" id="KW-0808">Transferase</keyword>
<keyword evidence="3" id="KW-0418">Kinase</keyword>
<dbReference type="SUPFAM" id="SSF52540">
    <property type="entry name" value="P-loop containing nucleoside triphosphate hydrolases"/>
    <property type="match status" value="1"/>
</dbReference>
<dbReference type="PANTHER" id="PTHR32071">
    <property type="entry name" value="TRANSCRIPTIONAL REGULATORY PROTEIN"/>
    <property type="match status" value="1"/>
</dbReference>
<evidence type="ECO:0000256" key="4">
    <source>
        <dbReference type="ARBA" id="ARBA00022840"/>
    </source>
</evidence>
<dbReference type="Pfam" id="PF00158">
    <property type="entry name" value="Sigma54_activat"/>
    <property type="match status" value="1"/>
</dbReference>
<evidence type="ECO:0000256" key="2">
    <source>
        <dbReference type="ARBA" id="ARBA00022741"/>
    </source>
</evidence>
<dbReference type="PROSITE" id="PS51096">
    <property type="entry name" value="PTS_EIIA_TYPE_4"/>
    <property type="match status" value="1"/>
</dbReference>
<dbReference type="EMBL" id="LARY01000002">
    <property type="protein sequence ID" value="RDX00761.1"/>
    <property type="molecule type" value="Genomic_DNA"/>
</dbReference>
<organism evidence="9 10">
    <name type="scientific">Listeria kieliensis</name>
    <dbReference type="NCBI Taxonomy" id="1621700"/>
    <lineage>
        <taxon>Bacteria</taxon>
        <taxon>Bacillati</taxon>
        <taxon>Bacillota</taxon>
        <taxon>Bacilli</taxon>
        <taxon>Bacillales</taxon>
        <taxon>Listeriaceae</taxon>
        <taxon>Listeria</taxon>
    </lineage>
</organism>
<dbReference type="GO" id="GO:0009401">
    <property type="term" value="P:phosphoenolpyruvate-dependent sugar phosphotransferase system"/>
    <property type="evidence" value="ECO:0007669"/>
    <property type="project" value="InterPro"/>
</dbReference>
<dbReference type="RefSeq" id="WP_115753003.1">
    <property type="nucleotide sequence ID" value="NZ_LARY01000002.1"/>
</dbReference>
<evidence type="ECO:0000259" key="6">
    <source>
        <dbReference type="PROSITE" id="PS50045"/>
    </source>
</evidence>
<sequence>MKRIDKIFHYLKEHGSDSNIVELVENGEGFTASRLSDELQILRNNVSMELNELCRRGALVKINSRPVLYYDRDALEHTLGRKLTDSELVFHSTDELLMLFSSEESKRSPFEDLIGADASLKTPVEQAKAAMLYPPNGLHALILGQTGVGKTLFANLMYRFSCQTKRLTEEAPFIVFNCADYYNNPQLLMSHIFGHIKGAFTGAETEKEGLVEKANGGILFLDEIHRLPPEGQEMIFYLMDTGTFNKLGETERKRKSDVLIIGATTEDPESSLLKTFVRRIPITISLPSFEERTARERVELLTHLLSNEAHRVNKPIRIEDEAAKALIGNTAYGNIGQLKSNVQLVCAQGFLNSFNQNDEIVIDFKTLPINIKDGFFHFSGRRKELQEISEHLEPYTTIFPEQSRTFITSDEYEPNFNLYKIIEDKASILMDQGVESEDIKKFITMDIDVHLNSFYNKFKNTIQTRENILKIVNEDILSFAEEVRDRVERHLGKKLNDRFALAFSLHLTSFIKRVESNKPLKYTNIENVVEDKPEAYHISREIKDEIEAVFHIRVPNMEVLYLTLLISSLLKDQENSRVAVLVAAHGNNTATSMVNVAKKLLGDGLVEGIDMPLDESPKITLDKLTERAKELDMGCGVLLLVDMGSLTGFAQVITERTGIDVRSIDMVSTATVIEAVRKSNILDTDLSDIYDALKDFRGYGGYASSDNDLLDTDTKPHAIATICATGEGTAEKLQGFIENILETITTEPIRVVPIGVHESENKMKILMEEYDVLMAVGIEKPNVPVPFIPLEKLFASDGEEQLVNLIKGRNVFVKKSETGRIAKEVVEDSLSEFLTYLNPKKTIDILNTFLKVLEENTAPILNNAFKINLLIHIGCALERMVVNDGLVYREDRSNFDPAVLDALSKANEAVSKRLNLCLTEDELYYIHDIIQTMPAHSV</sequence>
<dbReference type="InterPro" id="IPR002078">
    <property type="entry name" value="Sigma_54_int"/>
</dbReference>
<dbReference type="GO" id="GO:0016301">
    <property type="term" value="F:kinase activity"/>
    <property type="evidence" value="ECO:0007669"/>
    <property type="project" value="UniProtKB-KW"/>
</dbReference>
<dbReference type="InterPro" id="IPR025943">
    <property type="entry name" value="Sigma_54_int_dom_ATP-bd_2"/>
</dbReference>
<dbReference type="AlphaFoldDB" id="A0A3D8TQ38"/>
<dbReference type="InterPro" id="IPR027417">
    <property type="entry name" value="P-loop_NTPase"/>
</dbReference>
<dbReference type="GO" id="GO:0006355">
    <property type="term" value="P:regulation of DNA-templated transcription"/>
    <property type="evidence" value="ECO:0007669"/>
    <property type="project" value="InterPro"/>
</dbReference>
<evidence type="ECO:0000256" key="1">
    <source>
        <dbReference type="ARBA" id="ARBA00022679"/>
    </source>
</evidence>
<dbReference type="PROSITE" id="PS00676">
    <property type="entry name" value="SIGMA54_INTERACT_2"/>
    <property type="match status" value="1"/>
</dbReference>
<keyword evidence="10" id="KW-1185">Reference proteome</keyword>
<dbReference type="InterPro" id="IPR036634">
    <property type="entry name" value="PRD_sf"/>
</dbReference>
<dbReference type="SUPFAM" id="SSF63520">
    <property type="entry name" value="PTS-regulatory domain, PRD"/>
    <property type="match status" value="2"/>
</dbReference>
<dbReference type="CDD" id="cd00006">
    <property type="entry name" value="PTS_IIA_man"/>
    <property type="match status" value="1"/>
</dbReference>
<dbReference type="InterPro" id="IPR003593">
    <property type="entry name" value="AAA+_ATPase"/>
</dbReference>
<keyword evidence="5" id="KW-0238">DNA-binding</keyword>
<comment type="caution">
    <text evidence="9">The sequence shown here is derived from an EMBL/GenBank/DDBJ whole genome shotgun (WGS) entry which is preliminary data.</text>
</comment>
<feature type="domain" description="Sigma-54 factor interaction" evidence="6">
    <location>
        <begin position="113"/>
        <end position="347"/>
    </location>
</feature>
<dbReference type="InterPro" id="IPR011608">
    <property type="entry name" value="PRD"/>
</dbReference>
<dbReference type="GO" id="GO:0003677">
    <property type="term" value="F:DNA binding"/>
    <property type="evidence" value="ECO:0007669"/>
    <property type="project" value="UniProtKB-KW"/>
</dbReference>
<dbReference type="InterPro" id="IPR036662">
    <property type="entry name" value="PTS_EIIA_man-typ_sf"/>
</dbReference>
<protein>
    <submittedName>
        <fullName evidence="9">PTS sugar transporter subunit IIA</fullName>
    </submittedName>
</protein>
<dbReference type="PROSITE" id="PS51372">
    <property type="entry name" value="PRD_2"/>
    <property type="match status" value="2"/>
</dbReference>
<dbReference type="Gene3D" id="3.40.50.510">
    <property type="entry name" value="Phosphotransferase system, mannose-type IIA component"/>
    <property type="match status" value="1"/>
</dbReference>
<dbReference type="PANTHER" id="PTHR32071:SF90">
    <property type="entry name" value="TRANSCRIPTIONAL REGULATORY PROTEIN LEVR"/>
    <property type="match status" value="1"/>
</dbReference>
<keyword evidence="4" id="KW-0067">ATP-binding</keyword>
<dbReference type="Pfam" id="PF03610">
    <property type="entry name" value="EIIA-man"/>
    <property type="match status" value="1"/>
</dbReference>
<dbReference type="InterPro" id="IPR004701">
    <property type="entry name" value="PTS_EIIA_man-typ"/>
</dbReference>
<evidence type="ECO:0000259" key="7">
    <source>
        <dbReference type="PROSITE" id="PS51096"/>
    </source>
</evidence>
<proteinExistence type="predicted"/>
<evidence type="ECO:0000256" key="5">
    <source>
        <dbReference type="ARBA" id="ARBA00023125"/>
    </source>
</evidence>
<feature type="domain" description="PRD" evidence="8">
    <location>
        <begin position="471"/>
        <end position="576"/>
    </location>
</feature>
<dbReference type="CDD" id="cd00009">
    <property type="entry name" value="AAA"/>
    <property type="match status" value="1"/>
</dbReference>
<dbReference type="SUPFAM" id="SSF53062">
    <property type="entry name" value="PTS system fructose IIA component-like"/>
    <property type="match status" value="1"/>
</dbReference>
<evidence type="ECO:0000313" key="9">
    <source>
        <dbReference type="EMBL" id="RDX00761.1"/>
    </source>
</evidence>
<feature type="domain" description="PTS EIIA type-4" evidence="7">
    <location>
        <begin position="577"/>
        <end position="709"/>
    </location>
</feature>
<dbReference type="InterPro" id="IPR036390">
    <property type="entry name" value="WH_DNA-bd_sf"/>
</dbReference>
<accession>A0A3D8TQ38</accession>
<dbReference type="InterPro" id="IPR033887">
    <property type="entry name" value="PTS_IIA_man"/>
</dbReference>
<dbReference type="Gene3D" id="3.40.50.300">
    <property type="entry name" value="P-loop containing nucleotide triphosphate hydrolases"/>
    <property type="match status" value="1"/>
</dbReference>
<reference evidence="10" key="1">
    <citation type="submission" date="2015-04" db="EMBL/GenBank/DDBJ databases">
        <authorList>
            <person name="Schardt J."/>
            <person name="Mueller-Herbst S."/>
            <person name="Scherer S."/>
            <person name="Huptas C."/>
        </authorList>
    </citation>
    <scope>NUCLEOTIDE SEQUENCE [LARGE SCALE GENOMIC DNA]</scope>
    <source>
        <strain evidence="10">Kiel-L1</strain>
    </source>
</reference>
<dbReference type="SMART" id="SM00382">
    <property type="entry name" value="AAA"/>
    <property type="match status" value="1"/>
</dbReference>
<dbReference type="SUPFAM" id="SSF46785">
    <property type="entry name" value="Winged helix' DNA-binding domain"/>
    <property type="match status" value="1"/>
</dbReference>
<evidence type="ECO:0000256" key="3">
    <source>
        <dbReference type="ARBA" id="ARBA00022777"/>
    </source>
</evidence>
<evidence type="ECO:0000313" key="10">
    <source>
        <dbReference type="Proteomes" id="UP000257055"/>
    </source>
</evidence>
<dbReference type="GO" id="GO:0005524">
    <property type="term" value="F:ATP binding"/>
    <property type="evidence" value="ECO:0007669"/>
    <property type="project" value="UniProtKB-KW"/>
</dbReference>
<name>A0A3D8TQ38_9LIST</name>
<gene>
    <name evidence="9" type="ORF">UR08_07200</name>
</gene>